<evidence type="ECO:0000313" key="13">
    <source>
        <dbReference type="Proteomes" id="UP000198406"/>
    </source>
</evidence>
<keyword evidence="13" id="KW-1185">Reference proteome</keyword>
<accession>A0A1Z5JDY9</accession>
<keyword evidence="6" id="KW-0963">Cytoplasm</keyword>
<dbReference type="OrthoDB" id="362021at2759"/>
<proteinExistence type="inferred from homology"/>
<feature type="region of interest" description="Disordered" evidence="11">
    <location>
        <begin position="108"/>
        <end position="132"/>
    </location>
</feature>
<comment type="caution">
    <text evidence="12">The sequence shown here is derived from an EMBL/GenBank/DDBJ whole genome shotgun (WGS) entry which is preliminary data.</text>
</comment>
<feature type="region of interest" description="Disordered" evidence="11">
    <location>
        <begin position="178"/>
        <end position="217"/>
    </location>
</feature>
<dbReference type="InterPro" id="IPR022816">
    <property type="entry name" value="Condensin_barren_su2"/>
</dbReference>
<feature type="region of interest" description="Disordered" evidence="11">
    <location>
        <begin position="346"/>
        <end position="405"/>
    </location>
</feature>
<evidence type="ECO:0000313" key="12">
    <source>
        <dbReference type="EMBL" id="GAX11971.1"/>
    </source>
</evidence>
<comment type="subcellular location">
    <subcellularLocation>
        <location evidence="1">Chromosome</location>
    </subcellularLocation>
    <subcellularLocation>
        <location evidence="2">Cytoplasm</location>
    </subcellularLocation>
</comment>
<evidence type="ECO:0000256" key="7">
    <source>
        <dbReference type="ARBA" id="ARBA00022618"/>
    </source>
</evidence>
<feature type="compositionally biased region" description="Acidic residues" evidence="11">
    <location>
        <begin position="619"/>
        <end position="628"/>
    </location>
</feature>
<feature type="region of interest" description="Disordered" evidence="11">
    <location>
        <begin position="508"/>
        <end position="541"/>
    </location>
</feature>
<keyword evidence="5" id="KW-0158">Chromosome</keyword>
<evidence type="ECO:0000256" key="6">
    <source>
        <dbReference type="ARBA" id="ARBA00022490"/>
    </source>
</evidence>
<feature type="compositionally biased region" description="Basic and acidic residues" evidence="11">
    <location>
        <begin position="191"/>
        <end position="209"/>
    </location>
</feature>
<comment type="similarity">
    <text evidence="3">Belongs to the CND2 (condensin subunit 2) family.</text>
</comment>
<feature type="compositionally biased region" description="Acidic residues" evidence="11">
    <location>
        <begin position="108"/>
        <end position="125"/>
    </location>
</feature>
<dbReference type="GO" id="GO:0005737">
    <property type="term" value="C:cytoplasm"/>
    <property type="evidence" value="ECO:0007669"/>
    <property type="project" value="UniProtKB-SubCell"/>
</dbReference>
<protein>
    <recommendedName>
        <fullName evidence="4">Condensin complex subunit 2</fullName>
    </recommendedName>
</protein>
<dbReference type="GO" id="GO:0003682">
    <property type="term" value="F:chromatin binding"/>
    <property type="evidence" value="ECO:0007669"/>
    <property type="project" value="TreeGrafter"/>
</dbReference>
<evidence type="ECO:0000256" key="10">
    <source>
        <dbReference type="ARBA" id="ARBA00023306"/>
    </source>
</evidence>
<evidence type="ECO:0000256" key="9">
    <source>
        <dbReference type="ARBA" id="ARBA00023067"/>
    </source>
</evidence>
<dbReference type="Pfam" id="PF05786">
    <property type="entry name" value="Cnd2"/>
    <property type="match status" value="1"/>
</dbReference>
<dbReference type="InParanoid" id="A0A1Z5JDY9"/>
<reference evidence="12 13" key="1">
    <citation type="journal article" date="2015" name="Plant Cell">
        <title>Oil accumulation by the oleaginous diatom Fistulifera solaris as revealed by the genome and transcriptome.</title>
        <authorList>
            <person name="Tanaka T."/>
            <person name="Maeda Y."/>
            <person name="Veluchamy A."/>
            <person name="Tanaka M."/>
            <person name="Abida H."/>
            <person name="Marechal E."/>
            <person name="Bowler C."/>
            <person name="Muto M."/>
            <person name="Sunaga Y."/>
            <person name="Tanaka M."/>
            <person name="Yoshino T."/>
            <person name="Taniguchi T."/>
            <person name="Fukuda Y."/>
            <person name="Nemoto M."/>
            <person name="Matsumoto M."/>
            <person name="Wong P.S."/>
            <person name="Aburatani S."/>
            <person name="Fujibuchi W."/>
        </authorList>
    </citation>
    <scope>NUCLEOTIDE SEQUENCE [LARGE SCALE GENOMIC DNA]</scope>
    <source>
        <strain evidence="12 13">JPCC DA0580</strain>
    </source>
</reference>
<keyword evidence="8" id="KW-0498">Mitosis</keyword>
<evidence type="ECO:0000256" key="8">
    <source>
        <dbReference type="ARBA" id="ARBA00022776"/>
    </source>
</evidence>
<feature type="region of interest" description="Disordered" evidence="11">
    <location>
        <begin position="596"/>
        <end position="646"/>
    </location>
</feature>
<feature type="compositionally biased region" description="Acidic residues" evidence="11">
    <location>
        <begin position="636"/>
        <end position="646"/>
    </location>
</feature>
<dbReference type="AlphaFoldDB" id="A0A1Z5JDY9"/>
<evidence type="ECO:0000256" key="3">
    <source>
        <dbReference type="ARBA" id="ARBA00009471"/>
    </source>
</evidence>
<dbReference type="EMBL" id="BDSP01000048">
    <property type="protein sequence ID" value="GAX11971.1"/>
    <property type="molecule type" value="Genomic_DNA"/>
</dbReference>
<keyword evidence="10" id="KW-0131">Cell cycle</keyword>
<keyword evidence="9" id="KW-0226">DNA condensation</keyword>
<dbReference type="Proteomes" id="UP000198406">
    <property type="component" value="Unassembled WGS sequence"/>
</dbReference>
<evidence type="ECO:0000256" key="4">
    <source>
        <dbReference type="ARBA" id="ARBA00016065"/>
    </source>
</evidence>
<feature type="compositionally biased region" description="Basic and acidic residues" evidence="11">
    <location>
        <begin position="374"/>
        <end position="388"/>
    </location>
</feature>
<evidence type="ECO:0000256" key="11">
    <source>
        <dbReference type="SAM" id="MobiDB-lite"/>
    </source>
</evidence>
<dbReference type="PANTHER" id="PTHR13108:SF9">
    <property type="entry name" value="CONDENSIN COMPLEX SUBUNIT 2"/>
    <property type="match status" value="1"/>
</dbReference>
<dbReference type="GO" id="GO:0000796">
    <property type="term" value="C:condensin complex"/>
    <property type="evidence" value="ECO:0007669"/>
    <property type="project" value="InterPro"/>
</dbReference>
<feature type="region of interest" description="Disordered" evidence="11">
    <location>
        <begin position="694"/>
        <end position="713"/>
    </location>
</feature>
<organism evidence="12 13">
    <name type="scientific">Fistulifera solaris</name>
    <name type="common">Oleaginous diatom</name>
    <dbReference type="NCBI Taxonomy" id="1519565"/>
    <lineage>
        <taxon>Eukaryota</taxon>
        <taxon>Sar</taxon>
        <taxon>Stramenopiles</taxon>
        <taxon>Ochrophyta</taxon>
        <taxon>Bacillariophyta</taxon>
        <taxon>Bacillariophyceae</taxon>
        <taxon>Bacillariophycidae</taxon>
        <taxon>Naviculales</taxon>
        <taxon>Naviculaceae</taxon>
        <taxon>Fistulifera</taxon>
    </lineage>
</organism>
<dbReference type="GO" id="GO:0051301">
    <property type="term" value="P:cell division"/>
    <property type="evidence" value="ECO:0007669"/>
    <property type="project" value="UniProtKB-KW"/>
</dbReference>
<gene>
    <name evidence="12" type="ORF">FisN_8Lh063</name>
</gene>
<dbReference type="GO" id="GO:0007076">
    <property type="term" value="P:mitotic chromosome condensation"/>
    <property type="evidence" value="ECO:0007669"/>
    <property type="project" value="InterPro"/>
</dbReference>
<keyword evidence="7" id="KW-0132">Cell division</keyword>
<evidence type="ECO:0000256" key="2">
    <source>
        <dbReference type="ARBA" id="ARBA00004496"/>
    </source>
</evidence>
<name>A0A1Z5JDY9_FISSO</name>
<feature type="region of interest" description="Disordered" evidence="11">
    <location>
        <begin position="1"/>
        <end position="39"/>
    </location>
</feature>
<dbReference type="PANTHER" id="PTHR13108">
    <property type="entry name" value="CONDENSIN COMPLEX SUBUNIT 2"/>
    <property type="match status" value="1"/>
</dbReference>
<sequence length="776" mass="86843">MVPITGSQDAGRFRPPRPSTVGIQQSTMSFGGRQRNRRRSSARFLQLHNRDRVIHEEAEEEEQVEDNNSGNLQELYKKVIRMNAENKINASNSWSLRLIENIDTFLEEDEEKDSSEDEEEKEEEINKENAGNTALVPKRVNFTKASCTLDASVKIYSYRVDDVHLTSYKVLANLHRNSNKDDTAHAPPSNRDNHNQEEATGEQEEKGTEKSSGNAPTLEHNIANINLSKLDSAFDIDPLFSKMSKAFDEGGAKGLLLVNLGVSSNGCNIVFDSKAEADFDEDANSDNDHNAGNDKLIDISILIDKLKEQTATDDARDMLAALEDLPLVPQLSELRAEHAVLESQGFTVGESTDDTETERKRGHYFKVSEEEEKEADRSIHQDALERSRASQGRPSFLGSEAGEEMSYGDDNVFAGDNDDDDDFCDDGMFLNVTPQRASSFSGNSVIETDHETRTQNQATSNFLDMLSNTHDFWSTDNDTQFFKPDLFATQGQNHWAGVSHWNAGKKQVANKTATKEKNTNAPRSERKTRKKPMVDFSKPPKNFDFAVGQGLTWSSATIAKHSRNENVLPLDAGILSLKQLQSLFLRPTLMIPSKDQSRSKKAVGFADTDDWDTGGGFDDGNDDDDDDGPGFFMSSNDDEVDKEEDDDFIRELEGVRKVEKVQVGYATIAKKVDVKKLKTDLWKELESKFSVTKKDDDTIDGDRSEDETMAEQPPTVLSFKEAVQNMEATKSQSDVTLPFYFICILHLANEKGLRLVDKGLDEFEIIHEGLKSSSNF</sequence>
<evidence type="ECO:0000256" key="1">
    <source>
        <dbReference type="ARBA" id="ARBA00004286"/>
    </source>
</evidence>
<evidence type="ECO:0000256" key="5">
    <source>
        <dbReference type="ARBA" id="ARBA00022454"/>
    </source>
</evidence>